<dbReference type="EMBL" id="LT629706">
    <property type="protein sequence ID" value="SDO61603.1"/>
    <property type="molecule type" value="Genomic_DNA"/>
</dbReference>
<evidence type="ECO:0000313" key="2">
    <source>
        <dbReference type="Proteomes" id="UP000181903"/>
    </source>
</evidence>
<reference evidence="1 2" key="1">
    <citation type="submission" date="2016-10" db="EMBL/GenBank/DDBJ databases">
        <authorList>
            <person name="Varghese N."/>
            <person name="Submissions S."/>
        </authorList>
    </citation>
    <scope>NUCLEOTIDE SEQUENCE [LARGE SCALE GENOMIC DNA]</scope>
    <source>
        <strain evidence="1 2">BS2776</strain>
    </source>
</reference>
<dbReference type="Proteomes" id="UP000181903">
    <property type="component" value="Chromosome I"/>
</dbReference>
<keyword evidence="2" id="KW-1185">Reference proteome</keyword>
<protein>
    <submittedName>
        <fullName evidence="1">Uncharacterized protein</fullName>
    </submittedName>
</protein>
<accession>A0ABY0RY06</accession>
<evidence type="ECO:0000313" key="1">
    <source>
        <dbReference type="EMBL" id="SDO61603.1"/>
    </source>
</evidence>
<name>A0ABY0RY06_9PSED</name>
<proteinExistence type="predicted"/>
<organism evidence="1 2">
    <name type="scientific">Pseudomonas poae</name>
    <dbReference type="NCBI Taxonomy" id="200451"/>
    <lineage>
        <taxon>Bacteria</taxon>
        <taxon>Pseudomonadati</taxon>
        <taxon>Pseudomonadota</taxon>
        <taxon>Gammaproteobacteria</taxon>
        <taxon>Pseudomonadales</taxon>
        <taxon>Pseudomonadaceae</taxon>
        <taxon>Pseudomonas</taxon>
    </lineage>
</organism>
<sequence>MIEDSPNPPSDSLPTDQIFTVLTCLNSETLLATGDIRR</sequence>
<gene>
    <name evidence="1" type="ORF">SAMN04490208_4367</name>
</gene>